<keyword evidence="10 11" id="KW-0472">Membrane</keyword>
<keyword evidence="12" id="KW-0378">Hydrolase</keyword>
<keyword evidence="2 11" id="KW-1003">Cell membrane</keyword>
<evidence type="ECO:0000256" key="5">
    <source>
        <dbReference type="ARBA" id="ARBA00022741"/>
    </source>
</evidence>
<evidence type="ECO:0000256" key="7">
    <source>
        <dbReference type="ARBA" id="ARBA00022958"/>
    </source>
</evidence>
<feature type="transmembrane region" description="Helical" evidence="11">
    <location>
        <begin position="12"/>
        <end position="39"/>
    </location>
</feature>
<protein>
    <recommendedName>
        <fullName evidence="11">Potassium-transporting ATPase KdpC subunit</fullName>
    </recommendedName>
    <alternativeName>
        <fullName evidence="11">ATP phosphohydrolase [potassium-transporting] C chain</fullName>
    </alternativeName>
    <alternativeName>
        <fullName evidence="11">Potassium-binding and translocating subunit C</fullName>
    </alternativeName>
    <alternativeName>
        <fullName evidence="11">Potassium-translocating ATPase C chain</fullName>
    </alternativeName>
</protein>
<evidence type="ECO:0000256" key="11">
    <source>
        <dbReference type="HAMAP-Rule" id="MF_00276"/>
    </source>
</evidence>
<dbReference type="PANTHER" id="PTHR30042:SF2">
    <property type="entry name" value="POTASSIUM-TRANSPORTING ATPASE KDPC SUBUNIT"/>
    <property type="match status" value="1"/>
</dbReference>
<comment type="caution">
    <text evidence="12">The sequence shown here is derived from an EMBL/GenBank/DDBJ whole genome shotgun (WGS) entry which is preliminary data.</text>
</comment>
<evidence type="ECO:0000256" key="1">
    <source>
        <dbReference type="ARBA" id="ARBA00022448"/>
    </source>
</evidence>
<gene>
    <name evidence="11 12" type="primary">kdpC</name>
    <name evidence="12" type="ORF">BRYFOR_06154</name>
</gene>
<evidence type="ECO:0000256" key="8">
    <source>
        <dbReference type="ARBA" id="ARBA00022989"/>
    </source>
</evidence>
<evidence type="ECO:0000256" key="6">
    <source>
        <dbReference type="ARBA" id="ARBA00022840"/>
    </source>
</evidence>
<keyword evidence="7 11" id="KW-0630">Potassium</keyword>
<dbReference type="Pfam" id="PF02669">
    <property type="entry name" value="KdpC"/>
    <property type="match status" value="1"/>
</dbReference>
<keyword evidence="5 11" id="KW-0547">Nucleotide-binding</keyword>
<evidence type="ECO:0000313" key="13">
    <source>
        <dbReference type="Proteomes" id="UP000005561"/>
    </source>
</evidence>
<sequence length="203" mass="22322">MMKDIKSVIPKAIIMFLIFTVLCGILYTGVVTGIAQVLFPEQANGSIIEVDGKKYGSELLGQQYTDEAHMWGRIMNIDVSTYRDENGKTLLYASPSNLSPESEKYGQLVKERVEKLRAANPDMDETKTPEDLVTCSGSGLDPHISPAAAEYQVPRLAKANNMTEDEVRAIIDKCSSGRFLGIFGEETVNVLEVNLMLDGILEA</sequence>
<dbReference type="GO" id="GO:0005886">
    <property type="term" value="C:plasma membrane"/>
    <property type="evidence" value="ECO:0007669"/>
    <property type="project" value="UniProtKB-SubCell"/>
</dbReference>
<dbReference type="GO" id="GO:0005524">
    <property type="term" value="F:ATP binding"/>
    <property type="evidence" value="ECO:0007669"/>
    <property type="project" value="UniProtKB-UniRule"/>
</dbReference>
<dbReference type="InterPro" id="IPR003820">
    <property type="entry name" value="KdpC"/>
</dbReference>
<dbReference type="GO" id="GO:0008556">
    <property type="term" value="F:P-type potassium transmembrane transporter activity"/>
    <property type="evidence" value="ECO:0007669"/>
    <property type="project" value="InterPro"/>
</dbReference>
<name>C6LC07_9FIRM</name>
<keyword evidence="4 11" id="KW-0812">Transmembrane</keyword>
<proteinExistence type="inferred from homology"/>
<dbReference type="PANTHER" id="PTHR30042">
    <property type="entry name" value="POTASSIUM-TRANSPORTING ATPASE C CHAIN"/>
    <property type="match status" value="1"/>
</dbReference>
<dbReference type="PIRSF" id="PIRSF001296">
    <property type="entry name" value="K_ATPase_KdpC"/>
    <property type="match status" value="1"/>
</dbReference>
<dbReference type="eggNOG" id="COG2156">
    <property type="taxonomic scope" value="Bacteria"/>
</dbReference>
<reference evidence="12" key="1">
    <citation type="submission" date="2009-07" db="EMBL/GenBank/DDBJ databases">
        <authorList>
            <person name="Weinstock G."/>
            <person name="Sodergren E."/>
            <person name="Clifton S."/>
            <person name="Fulton L."/>
            <person name="Fulton B."/>
            <person name="Courtney L."/>
            <person name="Fronick C."/>
            <person name="Harrison M."/>
            <person name="Strong C."/>
            <person name="Farmer C."/>
            <person name="Delahaunty K."/>
            <person name="Markovic C."/>
            <person name="Hall O."/>
            <person name="Minx P."/>
            <person name="Tomlinson C."/>
            <person name="Mitreva M."/>
            <person name="Nelson J."/>
            <person name="Hou S."/>
            <person name="Wollam A."/>
            <person name="Pepin K.H."/>
            <person name="Johnson M."/>
            <person name="Bhonagiri V."/>
            <person name="Nash W.E."/>
            <person name="Warren W."/>
            <person name="Chinwalla A."/>
            <person name="Mardis E.R."/>
            <person name="Wilson R.K."/>
        </authorList>
    </citation>
    <scope>NUCLEOTIDE SEQUENCE [LARGE SCALE GENOMIC DNA]</scope>
    <source>
        <strain evidence="12">DSM 14469</strain>
    </source>
</reference>
<comment type="function">
    <text evidence="11">Part of the high-affinity ATP-driven potassium transport (or Kdp) system, which catalyzes the hydrolysis of ATP coupled with the electrogenic transport of potassium into the cytoplasm. This subunit acts as a catalytic chaperone that increases the ATP-binding affinity of the ATP-hydrolyzing subunit KdpB by the formation of a transient KdpB/KdpC/ATP ternary complex.</text>
</comment>
<keyword evidence="9 11" id="KW-0406">Ion transport</keyword>
<keyword evidence="13" id="KW-1185">Reference proteome</keyword>
<dbReference type="RefSeq" id="WP_006860949.1">
    <property type="nucleotide sequence ID" value="NZ_ACCL02000004.1"/>
</dbReference>
<accession>C6LC07</accession>
<evidence type="ECO:0000256" key="4">
    <source>
        <dbReference type="ARBA" id="ARBA00022692"/>
    </source>
</evidence>
<comment type="subunit">
    <text evidence="11">The system is composed of three essential subunits: KdpA, KdpB and KdpC.</text>
</comment>
<organism evidence="12 13">
    <name type="scientific">Marvinbryantia formatexigens DSM 14469</name>
    <dbReference type="NCBI Taxonomy" id="478749"/>
    <lineage>
        <taxon>Bacteria</taxon>
        <taxon>Bacillati</taxon>
        <taxon>Bacillota</taxon>
        <taxon>Clostridia</taxon>
        <taxon>Lachnospirales</taxon>
        <taxon>Lachnospiraceae</taxon>
        <taxon>Marvinbryantia</taxon>
    </lineage>
</organism>
<keyword evidence="8 11" id="KW-1133">Transmembrane helix</keyword>
<comment type="similarity">
    <text evidence="11">Belongs to the KdpC family.</text>
</comment>
<evidence type="ECO:0000313" key="12">
    <source>
        <dbReference type="EMBL" id="EET61960.1"/>
    </source>
</evidence>
<comment type="subcellular location">
    <subcellularLocation>
        <location evidence="11">Cell membrane</location>
        <topology evidence="11">Single-pass membrane protein</topology>
    </subcellularLocation>
</comment>
<keyword evidence="3 11" id="KW-0633">Potassium transport</keyword>
<dbReference type="GO" id="GO:0016787">
    <property type="term" value="F:hydrolase activity"/>
    <property type="evidence" value="ECO:0007669"/>
    <property type="project" value="UniProtKB-KW"/>
</dbReference>
<keyword evidence="1 11" id="KW-0813">Transport</keyword>
<dbReference type="NCBIfam" id="TIGR00681">
    <property type="entry name" value="kdpC"/>
    <property type="match status" value="1"/>
</dbReference>
<dbReference type="STRING" id="168384.SAMN05660368_00502"/>
<evidence type="ECO:0000256" key="2">
    <source>
        <dbReference type="ARBA" id="ARBA00022475"/>
    </source>
</evidence>
<dbReference type="NCBIfam" id="NF001454">
    <property type="entry name" value="PRK00315.1"/>
    <property type="match status" value="1"/>
</dbReference>
<dbReference type="HAMAP" id="MF_00276">
    <property type="entry name" value="KdpC"/>
    <property type="match status" value="1"/>
</dbReference>
<evidence type="ECO:0000256" key="3">
    <source>
        <dbReference type="ARBA" id="ARBA00022538"/>
    </source>
</evidence>
<dbReference type="EMBL" id="ACCL02000004">
    <property type="protein sequence ID" value="EET61960.1"/>
    <property type="molecule type" value="Genomic_DNA"/>
</dbReference>
<keyword evidence="6 11" id="KW-0067">ATP-binding</keyword>
<dbReference type="Proteomes" id="UP000005561">
    <property type="component" value="Unassembled WGS sequence"/>
</dbReference>
<evidence type="ECO:0000256" key="10">
    <source>
        <dbReference type="ARBA" id="ARBA00023136"/>
    </source>
</evidence>
<dbReference type="AlphaFoldDB" id="C6LC07"/>
<evidence type="ECO:0000256" key="9">
    <source>
        <dbReference type="ARBA" id="ARBA00023065"/>
    </source>
</evidence>